<dbReference type="PROSITE" id="PS00463">
    <property type="entry name" value="ZN2_CY6_FUNGAL_1"/>
    <property type="match status" value="1"/>
</dbReference>
<reference evidence="9" key="1">
    <citation type="submission" date="2022-11" db="EMBL/GenBank/DDBJ databases">
        <authorList>
            <person name="Petersen C."/>
        </authorList>
    </citation>
    <scope>NUCLEOTIDE SEQUENCE</scope>
    <source>
        <strain evidence="9">IBT 34128</strain>
    </source>
</reference>
<dbReference type="OrthoDB" id="4337792at2759"/>
<sequence length="798" mass="90050">MESQEPRSPDPESGRNPQRRRRPPLSCTECRRRKLRCDRSLPCGQCIRSKTADACVFAGPQPGPSDSLNSRMSPPIARMQPPSGSDNQSGEKGGMFVFDSKLGPSFNSHRISKRSRPDELHDMRQRLRLLENALTKTSSLNTLENTTSDVRSNLRISQPPENIGVDDHVRFLPDASFRGKKAKTRYFGRSHYTTTVSFFCDLGIFMRKYRGNSKDKEYTDVKQFKCELWSRETQNHQREFREQAFNLEEMIPPRPVADELLHLYLETFETTYRVLHVPTFLKQYSDHWARIQPPDMAFVAQLLAVMAAGSCFYVSSDQYGGEAPQKSALKWIMAVQSYISCTFVSPDIDLRMIQIQTLLLVARLGVASDGDVAWASSGSLIRSAMTMGLHRDPTRFRKAVPYWSEMRRRLWATIVELDLKISLDRGVPPSMDLDECDCDPPSNWDDADLTEDMKHDPAPLGVTRYTRNFYQVLLAKTLPLRYRVAKKINSLKFDLSYDDALRMSEELVQYMQTVKSLFDDHASGMMHNEAGQRRFPQSLHLFIIRKFLLALHRPFSLSVARLPKCSYSRKICLENSLEILSQMELPPSPETNLHPHITQLGSGMFRDETFHAAVTVCVELILQANEMSHSVGLSMEGTNSSVLLSMIQSQQGVMLKAVDRITDDFGRRIDPSGKGCKPYYFMNIILASVKSRINGEEPQSKVEAASKIAVRVCRALLNGVPWPEAKACGDCKPASIPTAPGGLTPTSRTPSDLDPASLLSTDLTDFTPMDLGGWFDGLDYGGPELWDRDFLGNLPWAS</sequence>
<organism evidence="9 10">
    <name type="scientific">Penicillium alfredii</name>
    <dbReference type="NCBI Taxonomy" id="1506179"/>
    <lineage>
        <taxon>Eukaryota</taxon>
        <taxon>Fungi</taxon>
        <taxon>Dikarya</taxon>
        <taxon>Ascomycota</taxon>
        <taxon>Pezizomycotina</taxon>
        <taxon>Eurotiomycetes</taxon>
        <taxon>Eurotiomycetidae</taxon>
        <taxon>Eurotiales</taxon>
        <taxon>Aspergillaceae</taxon>
        <taxon>Penicillium</taxon>
    </lineage>
</organism>
<dbReference type="PROSITE" id="PS50048">
    <property type="entry name" value="ZN2_CY6_FUNGAL_2"/>
    <property type="match status" value="1"/>
</dbReference>
<keyword evidence="2" id="KW-0862">Zinc</keyword>
<evidence type="ECO:0000256" key="6">
    <source>
        <dbReference type="ARBA" id="ARBA00023242"/>
    </source>
</evidence>
<dbReference type="GO" id="GO:0005634">
    <property type="term" value="C:nucleus"/>
    <property type="evidence" value="ECO:0007669"/>
    <property type="project" value="TreeGrafter"/>
</dbReference>
<keyword evidence="6" id="KW-0539">Nucleus</keyword>
<evidence type="ECO:0000256" key="7">
    <source>
        <dbReference type="SAM" id="MobiDB-lite"/>
    </source>
</evidence>
<protein>
    <recommendedName>
        <fullName evidence="8">Zn(2)-C6 fungal-type domain-containing protein</fullName>
    </recommendedName>
</protein>
<dbReference type="InterPro" id="IPR036864">
    <property type="entry name" value="Zn2-C6_fun-type_DNA-bd_sf"/>
</dbReference>
<evidence type="ECO:0000256" key="3">
    <source>
        <dbReference type="ARBA" id="ARBA00023015"/>
    </source>
</evidence>
<dbReference type="GO" id="GO:0000978">
    <property type="term" value="F:RNA polymerase II cis-regulatory region sequence-specific DNA binding"/>
    <property type="evidence" value="ECO:0007669"/>
    <property type="project" value="TreeGrafter"/>
</dbReference>
<dbReference type="AlphaFoldDB" id="A0A9W9JYL0"/>
<name>A0A9W9JYL0_9EURO</name>
<dbReference type="GO" id="GO:0006351">
    <property type="term" value="P:DNA-templated transcription"/>
    <property type="evidence" value="ECO:0007669"/>
    <property type="project" value="InterPro"/>
</dbReference>
<dbReference type="CDD" id="cd12148">
    <property type="entry name" value="fungal_TF_MHR"/>
    <property type="match status" value="1"/>
</dbReference>
<feature type="region of interest" description="Disordered" evidence="7">
    <location>
        <begin position="58"/>
        <end position="93"/>
    </location>
</feature>
<dbReference type="GO" id="GO:0001228">
    <property type="term" value="F:DNA-binding transcription activator activity, RNA polymerase II-specific"/>
    <property type="evidence" value="ECO:0007669"/>
    <property type="project" value="TreeGrafter"/>
</dbReference>
<dbReference type="PANTHER" id="PTHR31944">
    <property type="entry name" value="HEME-RESPONSIVE ZINC FINGER TRANSCRIPTION FACTOR HAP1"/>
    <property type="match status" value="1"/>
</dbReference>
<keyword evidence="3" id="KW-0805">Transcription regulation</keyword>
<dbReference type="PANTHER" id="PTHR31944:SF131">
    <property type="entry name" value="HEME-RESPONSIVE ZINC FINGER TRANSCRIPTION FACTOR HAP1"/>
    <property type="match status" value="1"/>
</dbReference>
<evidence type="ECO:0000256" key="2">
    <source>
        <dbReference type="ARBA" id="ARBA00022833"/>
    </source>
</evidence>
<evidence type="ECO:0000313" key="9">
    <source>
        <dbReference type="EMBL" id="KAJ5086265.1"/>
    </source>
</evidence>
<evidence type="ECO:0000259" key="8">
    <source>
        <dbReference type="PROSITE" id="PS50048"/>
    </source>
</evidence>
<dbReference type="CDD" id="cd00067">
    <property type="entry name" value="GAL4"/>
    <property type="match status" value="1"/>
</dbReference>
<dbReference type="EMBL" id="JAPMSZ010000010">
    <property type="protein sequence ID" value="KAJ5086265.1"/>
    <property type="molecule type" value="Genomic_DNA"/>
</dbReference>
<dbReference type="SMART" id="SM00906">
    <property type="entry name" value="Fungal_trans"/>
    <property type="match status" value="1"/>
</dbReference>
<keyword evidence="1" id="KW-0479">Metal-binding</keyword>
<evidence type="ECO:0000256" key="1">
    <source>
        <dbReference type="ARBA" id="ARBA00022723"/>
    </source>
</evidence>
<accession>A0A9W9JYL0</accession>
<dbReference type="GeneID" id="81397266"/>
<dbReference type="RefSeq" id="XP_056508390.1">
    <property type="nucleotide sequence ID" value="XM_056658097.1"/>
</dbReference>
<keyword evidence="10" id="KW-1185">Reference proteome</keyword>
<comment type="caution">
    <text evidence="9">The sequence shown here is derived from an EMBL/GenBank/DDBJ whole genome shotgun (WGS) entry which is preliminary data.</text>
</comment>
<evidence type="ECO:0000256" key="5">
    <source>
        <dbReference type="ARBA" id="ARBA00023163"/>
    </source>
</evidence>
<dbReference type="InterPro" id="IPR007219">
    <property type="entry name" value="XnlR_reg_dom"/>
</dbReference>
<dbReference type="InterPro" id="IPR001138">
    <property type="entry name" value="Zn2Cys6_DnaBD"/>
</dbReference>
<dbReference type="Pfam" id="PF00172">
    <property type="entry name" value="Zn_clus"/>
    <property type="match status" value="1"/>
</dbReference>
<evidence type="ECO:0000313" key="10">
    <source>
        <dbReference type="Proteomes" id="UP001141434"/>
    </source>
</evidence>
<keyword evidence="4" id="KW-0238">DNA-binding</keyword>
<feature type="region of interest" description="Disordered" evidence="7">
    <location>
        <begin position="1"/>
        <end position="26"/>
    </location>
</feature>
<feature type="compositionally biased region" description="Basic and acidic residues" evidence="7">
    <location>
        <begin position="1"/>
        <end position="13"/>
    </location>
</feature>
<evidence type="ECO:0000256" key="4">
    <source>
        <dbReference type="ARBA" id="ARBA00023125"/>
    </source>
</evidence>
<dbReference type="SUPFAM" id="SSF57701">
    <property type="entry name" value="Zn2/Cys6 DNA-binding domain"/>
    <property type="match status" value="1"/>
</dbReference>
<dbReference type="SMART" id="SM00066">
    <property type="entry name" value="GAL4"/>
    <property type="match status" value="1"/>
</dbReference>
<keyword evidence="5" id="KW-0804">Transcription</keyword>
<dbReference type="Gene3D" id="4.10.240.10">
    <property type="entry name" value="Zn(2)-C6 fungal-type DNA-binding domain"/>
    <property type="match status" value="1"/>
</dbReference>
<dbReference type="Proteomes" id="UP001141434">
    <property type="component" value="Unassembled WGS sequence"/>
</dbReference>
<dbReference type="Pfam" id="PF04082">
    <property type="entry name" value="Fungal_trans"/>
    <property type="match status" value="1"/>
</dbReference>
<feature type="domain" description="Zn(2)-C6 fungal-type" evidence="8">
    <location>
        <begin position="26"/>
        <end position="57"/>
    </location>
</feature>
<proteinExistence type="predicted"/>
<gene>
    <name evidence="9" type="ORF">NUU61_007572</name>
</gene>
<reference evidence="9" key="2">
    <citation type="journal article" date="2023" name="IMA Fungus">
        <title>Comparative genomic study of the Penicillium genus elucidates a diverse pangenome and 15 lateral gene transfer events.</title>
        <authorList>
            <person name="Petersen C."/>
            <person name="Sorensen T."/>
            <person name="Nielsen M.R."/>
            <person name="Sondergaard T.E."/>
            <person name="Sorensen J.L."/>
            <person name="Fitzpatrick D.A."/>
            <person name="Frisvad J.C."/>
            <person name="Nielsen K.L."/>
        </authorList>
    </citation>
    <scope>NUCLEOTIDE SEQUENCE</scope>
    <source>
        <strain evidence="9">IBT 34128</strain>
    </source>
</reference>
<dbReference type="InterPro" id="IPR051430">
    <property type="entry name" value="Fungal_TF_Env_Response"/>
</dbReference>
<dbReference type="GO" id="GO:0008270">
    <property type="term" value="F:zinc ion binding"/>
    <property type="evidence" value="ECO:0007669"/>
    <property type="project" value="InterPro"/>
</dbReference>